<keyword evidence="1" id="KW-0004">4Fe-4S</keyword>
<dbReference type="InterPro" id="IPR007202">
    <property type="entry name" value="4Fe-4S_dom"/>
</dbReference>
<evidence type="ECO:0000256" key="2">
    <source>
        <dbReference type="ARBA" id="ARBA00022723"/>
    </source>
</evidence>
<feature type="domain" description="4Fe-4S" evidence="5">
    <location>
        <begin position="1"/>
        <end position="59"/>
    </location>
</feature>
<dbReference type="AlphaFoldDB" id="A0A0F9LL66"/>
<name>A0A0F9LL66_9ZZZZ</name>
<keyword evidence="4" id="KW-0411">Iron-sulfur</keyword>
<evidence type="ECO:0000256" key="1">
    <source>
        <dbReference type="ARBA" id="ARBA00022485"/>
    </source>
</evidence>
<evidence type="ECO:0000256" key="3">
    <source>
        <dbReference type="ARBA" id="ARBA00023004"/>
    </source>
</evidence>
<sequence length="233" mass="24345">MALTGLDIYKNLPKENCKECGLPTCLAFAMKVASGQAGLDDCPRLSDEARGALGEASAPPQRLVKIGPDANAVEVGQETVMYRHDEKFHNPTVVALTISDAGETDAIREACQTFKGLEFTRVGQIIRPEMIALMNDSDSPDTFKAVAELIHGELGVPMVLIGKIESVSAAATGPLAGARPLLYCRGEVTADQLAELADAAKAPVCVAGDLASVAETVEALTAKGVKDIVISPA</sequence>
<dbReference type="PANTHER" id="PTHR36214:SF3">
    <property type="entry name" value="ACETYL-COA DECARBONYLASE_SYNTHASE COMPLEX SUBUNIT GAMMA"/>
    <property type="match status" value="1"/>
</dbReference>
<proteinExistence type="predicted"/>
<dbReference type="Pfam" id="PF03599">
    <property type="entry name" value="CdhD"/>
    <property type="match status" value="1"/>
</dbReference>
<dbReference type="InterPro" id="IPR051069">
    <property type="entry name" value="ACDS_complex_subunit"/>
</dbReference>
<gene>
    <name evidence="6" type="ORF">LCGC14_1495020</name>
</gene>
<dbReference type="Gene3D" id="3.20.20.20">
    <property type="entry name" value="Dihydropteroate synthase-like"/>
    <property type="match status" value="1"/>
</dbReference>
<evidence type="ECO:0000259" key="5">
    <source>
        <dbReference type="PROSITE" id="PS51656"/>
    </source>
</evidence>
<comment type="caution">
    <text evidence="6">The sequence shown here is derived from an EMBL/GenBank/DDBJ whole genome shotgun (WGS) entry which is preliminary data.</text>
</comment>
<reference evidence="6" key="1">
    <citation type="journal article" date="2015" name="Nature">
        <title>Complex archaea that bridge the gap between prokaryotes and eukaryotes.</title>
        <authorList>
            <person name="Spang A."/>
            <person name="Saw J.H."/>
            <person name="Jorgensen S.L."/>
            <person name="Zaremba-Niedzwiedzka K."/>
            <person name="Martijn J."/>
            <person name="Lind A.E."/>
            <person name="van Eijk R."/>
            <person name="Schleper C."/>
            <person name="Guy L."/>
            <person name="Ettema T.J."/>
        </authorList>
    </citation>
    <scope>NUCLEOTIDE SEQUENCE</scope>
</reference>
<keyword evidence="3" id="KW-0408">Iron</keyword>
<keyword evidence="2" id="KW-0479">Metal-binding</keyword>
<dbReference type="InterPro" id="IPR016041">
    <property type="entry name" value="Ac-CoA_synth_d_su_TIM-brl"/>
</dbReference>
<feature type="non-terminal residue" evidence="6">
    <location>
        <position position="233"/>
    </location>
</feature>
<dbReference type="PANTHER" id="PTHR36214">
    <property type="match status" value="1"/>
</dbReference>
<organism evidence="6">
    <name type="scientific">marine sediment metagenome</name>
    <dbReference type="NCBI Taxonomy" id="412755"/>
    <lineage>
        <taxon>unclassified sequences</taxon>
        <taxon>metagenomes</taxon>
        <taxon>ecological metagenomes</taxon>
    </lineage>
</organism>
<protein>
    <recommendedName>
        <fullName evidence="5">4Fe-4S domain-containing protein</fullName>
    </recommendedName>
</protein>
<dbReference type="GO" id="GO:0051539">
    <property type="term" value="F:4 iron, 4 sulfur cluster binding"/>
    <property type="evidence" value="ECO:0007669"/>
    <property type="project" value="UniProtKB-KW"/>
</dbReference>
<dbReference type="Pfam" id="PF04060">
    <property type="entry name" value="FeS"/>
    <property type="match status" value="1"/>
</dbReference>
<dbReference type="GO" id="GO:0046872">
    <property type="term" value="F:metal ion binding"/>
    <property type="evidence" value="ECO:0007669"/>
    <property type="project" value="UniProtKB-KW"/>
</dbReference>
<dbReference type="InterPro" id="IPR011005">
    <property type="entry name" value="Dihydropteroate_synth-like_sf"/>
</dbReference>
<dbReference type="EMBL" id="LAZR01010786">
    <property type="protein sequence ID" value="KKM65065.1"/>
    <property type="molecule type" value="Genomic_DNA"/>
</dbReference>
<evidence type="ECO:0000313" key="6">
    <source>
        <dbReference type="EMBL" id="KKM65065.1"/>
    </source>
</evidence>
<dbReference type="PROSITE" id="PS51656">
    <property type="entry name" value="4FE4S"/>
    <property type="match status" value="1"/>
</dbReference>
<evidence type="ECO:0000256" key="4">
    <source>
        <dbReference type="ARBA" id="ARBA00023014"/>
    </source>
</evidence>
<accession>A0A0F9LL66</accession>